<dbReference type="AlphaFoldDB" id="A0A9I9EBJ1"/>
<proteinExistence type="predicted"/>
<name>A0A9I9EBJ1_CUCME</name>
<dbReference type="EnsemblPlants" id="MELO3C031463.2.1">
    <property type="protein sequence ID" value="MELO3C031463.2.1"/>
    <property type="gene ID" value="MELO3C031463.2"/>
</dbReference>
<feature type="compositionally biased region" description="Basic and acidic residues" evidence="1">
    <location>
        <begin position="205"/>
        <end position="219"/>
    </location>
</feature>
<evidence type="ECO:0000313" key="2">
    <source>
        <dbReference type="EnsemblPlants" id="MELO3C031463.2.1"/>
    </source>
</evidence>
<feature type="compositionally biased region" description="Polar residues" evidence="1">
    <location>
        <begin position="221"/>
        <end position="230"/>
    </location>
</feature>
<organism evidence="2">
    <name type="scientific">Cucumis melo</name>
    <name type="common">Muskmelon</name>
    <dbReference type="NCBI Taxonomy" id="3656"/>
    <lineage>
        <taxon>Eukaryota</taxon>
        <taxon>Viridiplantae</taxon>
        <taxon>Streptophyta</taxon>
        <taxon>Embryophyta</taxon>
        <taxon>Tracheophyta</taxon>
        <taxon>Spermatophyta</taxon>
        <taxon>Magnoliopsida</taxon>
        <taxon>eudicotyledons</taxon>
        <taxon>Gunneridae</taxon>
        <taxon>Pentapetalae</taxon>
        <taxon>rosids</taxon>
        <taxon>fabids</taxon>
        <taxon>Cucurbitales</taxon>
        <taxon>Cucurbitaceae</taxon>
        <taxon>Benincaseae</taxon>
        <taxon>Cucumis</taxon>
    </lineage>
</organism>
<reference evidence="2" key="1">
    <citation type="submission" date="2023-03" db="UniProtKB">
        <authorList>
            <consortium name="EnsemblPlants"/>
        </authorList>
    </citation>
    <scope>IDENTIFICATION</scope>
</reference>
<protein>
    <submittedName>
        <fullName evidence="2">Uncharacterized protein</fullName>
    </submittedName>
</protein>
<accession>A0A9I9EBJ1</accession>
<evidence type="ECO:0000256" key="1">
    <source>
        <dbReference type="SAM" id="MobiDB-lite"/>
    </source>
</evidence>
<feature type="region of interest" description="Disordered" evidence="1">
    <location>
        <begin position="205"/>
        <end position="242"/>
    </location>
</feature>
<dbReference type="Gramene" id="MELO3C031463.2.1">
    <property type="protein sequence ID" value="MELO3C031463.2.1"/>
    <property type="gene ID" value="MELO3C031463.2"/>
</dbReference>
<sequence>MTIHFPFQETLASQNPSNQFYCRCTPSFSLVVASRTSSSSVNYLVHRPAAAIDQRWRTVASQVVDRYQTSVELRTKLEPTQAAASLSQLSFRQPLNFNWKLSYGFFSQPRIIWTRPQLWDLFLGSLVLLSGLHLVKLISRAVSTWVSLGITTFYDYIVRRDHQSNRGRDKSRGKLPNFSLSFYFFPFPPYKTQISLFLSHNPHDPKLTHPERRQPEHRRTSWNVVDTANASRAHPSRTMPNTECRTLTSI</sequence>